<dbReference type="AlphaFoldDB" id="A0A2P2PPP0"/>
<proteinExistence type="predicted"/>
<reference evidence="2" key="1">
    <citation type="submission" date="2018-02" db="EMBL/GenBank/DDBJ databases">
        <title>Rhizophora mucronata_Transcriptome.</title>
        <authorList>
            <person name="Meera S.P."/>
            <person name="Sreeshan A."/>
            <person name="Augustine A."/>
        </authorList>
    </citation>
    <scope>NUCLEOTIDE SEQUENCE</scope>
    <source>
        <tissue evidence="2">Leaf</tissue>
    </source>
</reference>
<keyword evidence="1" id="KW-0812">Transmembrane</keyword>
<organism evidence="2">
    <name type="scientific">Rhizophora mucronata</name>
    <name type="common">Asiatic mangrove</name>
    <dbReference type="NCBI Taxonomy" id="61149"/>
    <lineage>
        <taxon>Eukaryota</taxon>
        <taxon>Viridiplantae</taxon>
        <taxon>Streptophyta</taxon>
        <taxon>Embryophyta</taxon>
        <taxon>Tracheophyta</taxon>
        <taxon>Spermatophyta</taxon>
        <taxon>Magnoliopsida</taxon>
        <taxon>eudicotyledons</taxon>
        <taxon>Gunneridae</taxon>
        <taxon>Pentapetalae</taxon>
        <taxon>rosids</taxon>
        <taxon>fabids</taxon>
        <taxon>Malpighiales</taxon>
        <taxon>Rhizophoraceae</taxon>
        <taxon>Rhizophora</taxon>
    </lineage>
</organism>
<dbReference type="EMBL" id="GGEC01076190">
    <property type="protein sequence ID" value="MBX56674.1"/>
    <property type="molecule type" value="Transcribed_RNA"/>
</dbReference>
<sequence length="50" mass="5964">MILLSVLWHFLEIEAIQSKFSLICFLLFGRTFPTLNMIYSVFKIRRQLVS</sequence>
<protein>
    <submittedName>
        <fullName evidence="2">Uncharacterized protein</fullName>
    </submittedName>
</protein>
<keyword evidence="1" id="KW-0472">Membrane</keyword>
<evidence type="ECO:0000313" key="2">
    <source>
        <dbReference type="EMBL" id="MBX56674.1"/>
    </source>
</evidence>
<evidence type="ECO:0000256" key="1">
    <source>
        <dbReference type="SAM" id="Phobius"/>
    </source>
</evidence>
<name>A0A2P2PPP0_RHIMU</name>
<keyword evidence="1" id="KW-1133">Transmembrane helix</keyword>
<accession>A0A2P2PPP0</accession>
<feature type="transmembrane region" description="Helical" evidence="1">
    <location>
        <begin position="20"/>
        <end position="42"/>
    </location>
</feature>